<accession>A0A2U2I529</accession>
<dbReference type="Proteomes" id="UP000241421">
    <property type="component" value="Unassembled WGS sequence"/>
</dbReference>
<dbReference type="AlphaFoldDB" id="A0A2U2I529"/>
<gene>
    <name evidence="2" type="ORF">C7C56_005555</name>
</gene>
<evidence type="ECO:0000313" key="2">
    <source>
        <dbReference type="EMBL" id="PWF54715.1"/>
    </source>
</evidence>
<organism evidence="2 3">
    <name type="scientific">Massilia glaciei</name>
    <dbReference type="NCBI Taxonomy" id="1524097"/>
    <lineage>
        <taxon>Bacteria</taxon>
        <taxon>Pseudomonadati</taxon>
        <taxon>Pseudomonadota</taxon>
        <taxon>Betaproteobacteria</taxon>
        <taxon>Burkholderiales</taxon>
        <taxon>Oxalobacteraceae</taxon>
        <taxon>Telluria group</taxon>
        <taxon>Massilia</taxon>
    </lineage>
</organism>
<evidence type="ECO:0000256" key="1">
    <source>
        <dbReference type="SAM" id="SignalP"/>
    </source>
</evidence>
<dbReference type="OrthoDB" id="176168at2"/>
<proteinExistence type="predicted"/>
<feature type="signal peptide" evidence="1">
    <location>
        <begin position="1"/>
        <end position="27"/>
    </location>
</feature>
<dbReference type="EMBL" id="PXWF02000072">
    <property type="protein sequence ID" value="PWF54715.1"/>
    <property type="molecule type" value="Genomic_DNA"/>
</dbReference>
<dbReference type="RefSeq" id="WP_106756484.1">
    <property type="nucleotide sequence ID" value="NZ_PXWF02000072.1"/>
</dbReference>
<sequence length="85" mass="9049">MMFQSISSPAIIAAFITSLTFPCASLAGPEATERWAPQPPRGMPGESCRAHGAAAIKQQDHGDAVNFRNKWIRPLDATAALARGD</sequence>
<keyword evidence="3" id="KW-1185">Reference proteome</keyword>
<name>A0A2U2I529_9BURK</name>
<keyword evidence="1" id="KW-0732">Signal</keyword>
<comment type="caution">
    <text evidence="2">The sequence shown here is derived from an EMBL/GenBank/DDBJ whole genome shotgun (WGS) entry which is preliminary data.</text>
</comment>
<protein>
    <submittedName>
        <fullName evidence="2">Uncharacterized protein</fullName>
    </submittedName>
</protein>
<feature type="chain" id="PRO_5015663760" evidence="1">
    <location>
        <begin position="28"/>
        <end position="85"/>
    </location>
</feature>
<evidence type="ECO:0000313" key="3">
    <source>
        <dbReference type="Proteomes" id="UP000241421"/>
    </source>
</evidence>
<reference evidence="2 3" key="1">
    <citation type="submission" date="2018-04" db="EMBL/GenBank/DDBJ databases">
        <title>Massilia violaceinigra sp. nov., a novel purple-pigmented bacterium isolated from Tianshan glacier, Xinjiang, China.</title>
        <authorList>
            <person name="Wang H."/>
        </authorList>
    </citation>
    <scope>NUCLEOTIDE SEQUENCE [LARGE SCALE GENOMIC DNA]</scope>
    <source>
        <strain evidence="2 3">B448-2</strain>
    </source>
</reference>